<dbReference type="EMBL" id="JAUSRO010000016">
    <property type="protein sequence ID" value="MDP9902205.1"/>
    <property type="molecule type" value="Genomic_DNA"/>
</dbReference>
<dbReference type="GO" id="GO:0004725">
    <property type="term" value="F:protein tyrosine phosphatase activity"/>
    <property type="evidence" value="ECO:0007669"/>
    <property type="project" value="UniProtKB-EC"/>
</dbReference>
<dbReference type="SUPFAM" id="SSF52788">
    <property type="entry name" value="Phosphotyrosine protein phosphatases I"/>
    <property type="match status" value="1"/>
</dbReference>
<dbReference type="SMART" id="SM00226">
    <property type="entry name" value="LMWPc"/>
    <property type="match status" value="1"/>
</dbReference>
<gene>
    <name evidence="4" type="ORF">J2W36_004481</name>
</gene>
<name>A0ABT9SCY4_9BURK</name>
<dbReference type="PANTHER" id="PTHR11717:SF31">
    <property type="entry name" value="LOW MOLECULAR WEIGHT PROTEIN-TYROSINE-PHOSPHATASE ETP-RELATED"/>
    <property type="match status" value="1"/>
</dbReference>
<comment type="caution">
    <text evidence="4">The sequence shown here is derived from an EMBL/GenBank/DDBJ whole genome shotgun (WGS) entry which is preliminary data.</text>
</comment>
<protein>
    <recommendedName>
        <fullName evidence="1">protein-tyrosine-phosphatase</fullName>
        <ecNumber evidence="1">3.1.3.48</ecNumber>
    </recommendedName>
</protein>
<dbReference type="EC" id="3.1.3.48" evidence="1"/>
<proteinExistence type="predicted"/>
<evidence type="ECO:0000313" key="4">
    <source>
        <dbReference type="EMBL" id="MDP9902205.1"/>
    </source>
</evidence>
<evidence type="ECO:0000313" key="5">
    <source>
        <dbReference type="Proteomes" id="UP001226867"/>
    </source>
</evidence>
<dbReference type="InterPro" id="IPR036196">
    <property type="entry name" value="Ptyr_pPase_sf"/>
</dbReference>
<organism evidence="4 5">
    <name type="scientific">Variovorax ginsengisoli</name>
    <dbReference type="NCBI Taxonomy" id="363844"/>
    <lineage>
        <taxon>Bacteria</taxon>
        <taxon>Pseudomonadati</taxon>
        <taxon>Pseudomonadota</taxon>
        <taxon>Betaproteobacteria</taxon>
        <taxon>Burkholderiales</taxon>
        <taxon>Comamonadaceae</taxon>
        <taxon>Variovorax</taxon>
    </lineage>
</organism>
<dbReference type="Proteomes" id="UP001226867">
    <property type="component" value="Unassembled WGS sequence"/>
</dbReference>
<dbReference type="InterPro" id="IPR050438">
    <property type="entry name" value="LMW_PTPase"/>
</dbReference>
<reference evidence="4 5" key="1">
    <citation type="submission" date="2023-07" db="EMBL/GenBank/DDBJ databases">
        <title>Sorghum-associated microbial communities from plants grown in Nebraska, USA.</title>
        <authorList>
            <person name="Schachtman D."/>
        </authorList>
    </citation>
    <scope>NUCLEOTIDE SEQUENCE [LARGE SCALE GENOMIC DNA]</scope>
    <source>
        <strain evidence="4 5">DS1607</strain>
    </source>
</reference>
<comment type="catalytic activity">
    <reaction evidence="2">
        <text>O-phospho-L-tyrosyl-[protein] + H2O = L-tyrosyl-[protein] + phosphate</text>
        <dbReference type="Rhea" id="RHEA:10684"/>
        <dbReference type="Rhea" id="RHEA-COMP:10136"/>
        <dbReference type="Rhea" id="RHEA-COMP:20101"/>
        <dbReference type="ChEBI" id="CHEBI:15377"/>
        <dbReference type="ChEBI" id="CHEBI:43474"/>
        <dbReference type="ChEBI" id="CHEBI:46858"/>
        <dbReference type="ChEBI" id="CHEBI:61978"/>
        <dbReference type="EC" id="3.1.3.48"/>
    </reaction>
</comment>
<dbReference type="Gene3D" id="3.40.50.2300">
    <property type="match status" value="1"/>
</dbReference>
<keyword evidence="4" id="KW-0378">Hydrolase</keyword>
<evidence type="ECO:0000256" key="1">
    <source>
        <dbReference type="ARBA" id="ARBA00013064"/>
    </source>
</evidence>
<dbReference type="Pfam" id="PF01451">
    <property type="entry name" value="LMWPc"/>
    <property type="match status" value="1"/>
</dbReference>
<dbReference type="InterPro" id="IPR023485">
    <property type="entry name" value="Ptyr_pPase"/>
</dbReference>
<dbReference type="PANTHER" id="PTHR11717">
    <property type="entry name" value="LOW MOLECULAR WEIGHT PROTEIN TYROSINE PHOSPHATASE"/>
    <property type="match status" value="1"/>
</dbReference>
<evidence type="ECO:0000256" key="2">
    <source>
        <dbReference type="ARBA" id="ARBA00051722"/>
    </source>
</evidence>
<accession>A0ABT9SCY4</accession>
<keyword evidence="5" id="KW-1185">Reference proteome</keyword>
<sequence length="131" mass="14769">MAQGLLANALPQINVRSAGIGALIGHHADPIAIELMEAKGIDIASHIARQISPSICNASNLILVMDEEQKKFIENNFRSTRGKVFRLSMVDVPDPYRRSKYFFEDVLRQIEDASQHWIARIEKIVSQEKNI</sequence>
<feature type="domain" description="Phosphotyrosine protein phosphatase I" evidence="3">
    <location>
        <begin position="1"/>
        <end position="120"/>
    </location>
</feature>
<evidence type="ECO:0000259" key="3">
    <source>
        <dbReference type="SMART" id="SM00226"/>
    </source>
</evidence>